<keyword evidence="1" id="KW-0812">Transmembrane</keyword>
<organism evidence="2 3">
    <name type="scientific">Emiliania huxleyi (strain CCMP1516)</name>
    <dbReference type="NCBI Taxonomy" id="280463"/>
    <lineage>
        <taxon>Eukaryota</taxon>
        <taxon>Haptista</taxon>
        <taxon>Haptophyta</taxon>
        <taxon>Prymnesiophyceae</taxon>
        <taxon>Isochrysidales</taxon>
        <taxon>Noelaerhabdaceae</taxon>
        <taxon>Emiliania</taxon>
    </lineage>
</organism>
<evidence type="ECO:0000256" key="1">
    <source>
        <dbReference type="SAM" id="Phobius"/>
    </source>
</evidence>
<proteinExistence type="predicted"/>
<keyword evidence="3" id="KW-1185">Reference proteome</keyword>
<name>A0A0D3KM25_EMIH1</name>
<protein>
    <recommendedName>
        <fullName evidence="4">TLC domain-containing protein</fullName>
    </recommendedName>
</protein>
<dbReference type="EnsemblProtists" id="EOD36810">
    <property type="protein sequence ID" value="EOD36810"/>
    <property type="gene ID" value="EMIHUDRAFT_201047"/>
</dbReference>
<feature type="transmembrane region" description="Helical" evidence="1">
    <location>
        <begin position="23"/>
        <end position="43"/>
    </location>
</feature>
<dbReference type="HOGENOM" id="CLU_783982_0_0_1"/>
<dbReference type="RefSeq" id="XP_005789239.1">
    <property type="nucleotide sequence ID" value="XM_005789182.1"/>
</dbReference>
<keyword evidence="1" id="KW-1133">Transmembrane helix</keyword>
<dbReference type="GeneID" id="17282080"/>
<accession>A0A0D3KM25</accession>
<dbReference type="PaxDb" id="2903-EOD36810"/>
<evidence type="ECO:0000313" key="2">
    <source>
        <dbReference type="EnsemblProtists" id="EOD36810"/>
    </source>
</evidence>
<dbReference type="KEGG" id="ehx:EMIHUDRAFT_201047"/>
<dbReference type="Proteomes" id="UP000013827">
    <property type="component" value="Unassembled WGS sequence"/>
</dbReference>
<reference evidence="3" key="1">
    <citation type="journal article" date="2013" name="Nature">
        <title>Pan genome of the phytoplankton Emiliania underpins its global distribution.</title>
        <authorList>
            <person name="Read B.A."/>
            <person name="Kegel J."/>
            <person name="Klute M.J."/>
            <person name="Kuo A."/>
            <person name="Lefebvre S.C."/>
            <person name="Maumus F."/>
            <person name="Mayer C."/>
            <person name="Miller J."/>
            <person name="Monier A."/>
            <person name="Salamov A."/>
            <person name="Young J."/>
            <person name="Aguilar M."/>
            <person name="Claverie J.M."/>
            <person name="Frickenhaus S."/>
            <person name="Gonzalez K."/>
            <person name="Herman E.K."/>
            <person name="Lin Y.C."/>
            <person name="Napier J."/>
            <person name="Ogata H."/>
            <person name="Sarno A.F."/>
            <person name="Shmutz J."/>
            <person name="Schroeder D."/>
            <person name="de Vargas C."/>
            <person name="Verret F."/>
            <person name="von Dassow P."/>
            <person name="Valentin K."/>
            <person name="Van de Peer Y."/>
            <person name="Wheeler G."/>
            <person name="Dacks J.B."/>
            <person name="Delwiche C.F."/>
            <person name="Dyhrman S.T."/>
            <person name="Glockner G."/>
            <person name="John U."/>
            <person name="Richards T."/>
            <person name="Worden A.Z."/>
            <person name="Zhang X."/>
            <person name="Grigoriev I.V."/>
            <person name="Allen A.E."/>
            <person name="Bidle K."/>
            <person name="Borodovsky M."/>
            <person name="Bowler C."/>
            <person name="Brownlee C."/>
            <person name="Cock J.M."/>
            <person name="Elias M."/>
            <person name="Gladyshev V.N."/>
            <person name="Groth M."/>
            <person name="Guda C."/>
            <person name="Hadaegh A."/>
            <person name="Iglesias-Rodriguez M.D."/>
            <person name="Jenkins J."/>
            <person name="Jones B.M."/>
            <person name="Lawson T."/>
            <person name="Leese F."/>
            <person name="Lindquist E."/>
            <person name="Lobanov A."/>
            <person name="Lomsadze A."/>
            <person name="Malik S.B."/>
            <person name="Marsh M.E."/>
            <person name="Mackinder L."/>
            <person name="Mock T."/>
            <person name="Mueller-Roeber B."/>
            <person name="Pagarete A."/>
            <person name="Parker M."/>
            <person name="Probert I."/>
            <person name="Quesneville H."/>
            <person name="Raines C."/>
            <person name="Rensing S.A."/>
            <person name="Riano-Pachon D.M."/>
            <person name="Richier S."/>
            <person name="Rokitta S."/>
            <person name="Shiraiwa Y."/>
            <person name="Soanes D.M."/>
            <person name="van der Giezen M."/>
            <person name="Wahlund T.M."/>
            <person name="Williams B."/>
            <person name="Wilson W."/>
            <person name="Wolfe G."/>
            <person name="Wurch L.L."/>
        </authorList>
    </citation>
    <scope>NUCLEOTIDE SEQUENCE</scope>
</reference>
<dbReference type="AlphaFoldDB" id="A0A0D3KM25"/>
<evidence type="ECO:0000313" key="3">
    <source>
        <dbReference type="Proteomes" id="UP000013827"/>
    </source>
</evidence>
<evidence type="ECO:0008006" key="4">
    <source>
        <dbReference type="Google" id="ProtNLM"/>
    </source>
</evidence>
<reference evidence="2" key="2">
    <citation type="submission" date="2024-10" db="UniProtKB">
        <authorList>
            <consortium name="EnsemblProtists"/>
        </authorList>
    </citation>
    <scope>IDENTIFICATION</scope>
</reference>
<keyword evidence="1" id="KW-0472">Membrane</keyword>
<sequence length="354" mass="37689">MYESACGSRTIADYPGWSWLASLWHGLLAMPILVSATVLLLPTTTAGVDGFLREGWERMPWPLEHVHYAIFGYMLKDFVLYPAGIELGYLVHHLITIAGCTLCLHLPAGAALTTLNGAQAEVSSSLFSVRHVWPSPPTRLLYYLSMSASNALGALLALRLADIDTLPRSLTTAYAGALLLDLADWVGGKAGGKGRGKGGAEGGEGQPLLGPFPPGLGYTPKSKALHASRRAAAGQRGETGLDGAAWRVASPRRRSALLLDFPEDGVKKKLPQKHYGIKPAWFASTAKAKTDTRPYTNAVLRLDSTGCVSMYAAPIAVASNVFPSIRFEVVAHATKFAPSLPAPASALNHFTQSS</sequence>